<dbReference type="Pfam" id="PF00587">
    <property type="entry name" value="tRNA-synt_2b"/>
    <property type="match status" value="1"/>
</dbReference>
<comment type="subunit">
    <text evidence="13">Homodimer.</text>
</comment>
<dbReference type="Pfam" id="PF03129">
    <property type="entry name" value="HGTP_anticodon"/>
    <property type="match status" value="1"/>
</dbReference>
<evidence type="ECO:0000256" key="6">
    <source>
        <dbReference type="ARBA" id="ARBA00022741"/>
    </source>
</evidence>
<dbReference type="EC" id="6.1.1.3" evidence="13"/>
<keyword evidence="9 13" id="KW-0694">RNA-binding</keyword>
<evidence type="ECO:0000256" key="1">
    <source>
        <dbReference type="ARBA" id="ARBA00008226"/>
    </source>
</evidence>
<dbReference type="GO" id="GO:0006435">
    <property type="term" value="P:threonyl-tRNA aminoacylation"/>
    <property type="evidence" value="ECO:0007669"/>
    <property type="project" value="UniProtKB-UniRule"/>
</dbReference>
<dbReference type="FunFam" id="3.40.50.800:FF:000001">
    <property type="entry name" value="Threonine--tRNA ligase"/>
    <property type="match status" value="1"/>
</dbReference>
<evidence type="ECO:0000256" key="10">
    <source>
        <dbReference type="ARBA" id="ARBA00022917"/>
    </source>
</evidence>
<dbReference type="InterPro" id="IPR033728">
    <property type="entry name" value="ThrRS_core"/>
</dbReference>
<reference evidence="17" key="1">
    <citation type="journal article" date="2004" name="Environ. Microbiol.">
        <title>The genome of Desulfotalea psychrophila, a sulfate-reducing bacterium from permanently cold Arctic sediments.</title>
        <authorList>
            <person name="Rabus R."/>
            <person name="Ruepp A."/>
            <person name="Frickey T."/>
            <person name="Rattei T."/>
            <person name="Fartmann B."/>
            <person name="Stark M."/>
            <person name="Bauer M."/>
            <person name="Zibat A."/>
            <person name="Lombardot T."/>
            <person name="Becker I."/>
            <person name="Amann J."/>
            <person name="Gellner K."/>
            <person name="Teeling H."/>
            <person name="Leuschner W.D."/>
            <person name="Gloeckner F.-O."/>
            <person name="Lupas A.N."/>
            <person name="Amann R."/>
            <person name="Klenk H.-P."/>
        </authorList>
    </citation>
    <scope>NUCLEOTIDE SEQUENCE [LARGE SCALE GENOMIC DNA]</scope>
    <source>
        <strain evidence="17">DSM 12343 / LSv54</strain>
    </source>
</reference>
<evidence type="ECO:0000259" key="15">
    <source>
        <dbReference type="PROSITE" id="PS51880"/>
    </source>
</evidence>
<dbReference type="CDD" id="cd01667">
    <property type="entry name" value="TGS_ThrRS"/>
    <property type="match status" value="1"/>
</dbReference>
<evidence type="ECO:0000259" key="14">
    <source>
        <dbReference type="PROSITE" id="PS50862"/>
    </source>
</evidence>
<keyword evidence="8 13" id="KW-0067">ATP-binding</keyword>
<dbReference type="InterPro" id="IPR047246">
    <property type="entry name" value="ThrRS_anticodon"/>
</dbReference>
<keyword evidence="5 13" id="KW-0479">Metal-binding</keyword>
<dbReference type="InterPro" id="IPR002320">
    <property type="entry name" value="Thr-tRNA-ligase_IIa"/>
</dbReference>
<feature type="binding site" evidence="13">
    <location>
        <position position="404"/>
    </location>
    <ligand>
        <name>Zn(2+)</name>
        <dbReference type="ChEBI" id="CHEBI:29105"/>
        <note>catalytic</note>
    </ligand>
</feature>
<dbReference type="Gene3D" id="3.10.20.30">
    <property type="match status" value="1"/>
</dbReference>
<evidence type="ECO:0000256" key="12">
    <source>
        <dbReference type="ARBA" id="ARBA00049515"/>
    </source>
</evidence>
<dbReference type="FunFam" id="3.30.930.10:FF:000002">
    <property type="entry name" value="Threonine--tRNA ligase"/>
    <property type="match status" value="1"/>
</dbReference>
<dbReference type="InterPro" id="IPR012675">
    <property type="entry name" value="Beta-grasp_dom_sf"/>
</dbReference>
<dbReference type="PROSITE" id="PS50862">
    <property type="entry name" value="AA_TRNA_LIGASE_II"/>
    <property type="match status" value="1"/>
</dbReference>
<dbReference type="GO" id="GO:0000049">
    <property type="term" value="F:tRNA binding"/>
    <property type="evidence" value="ECO:0007669"/>
    <property type="project" value="UniProtKB-KW"/>
</dbReference>
<evidence type="ECO:0000256" key="11">
    <source>
        <dbReference type="ARBA" id="ARBA00023146"/>
    </source>
</evidence>
<proteinExistence type="inferred from homology"/>
<dbReference type="eggNOG" id="COG0441">
    <property type="taxonomic scope" value="Bacteria"/>
</dbReference>
<dbReference type="CDD" id="cd00771">
    <property type="entry name" value="ThrRS_core"/>
    <property type="match status" value="1"/>
</dbReference>
<dbReference type="Gene3D" id="3.30.54.20">
    <property type="match status" value="1"/>
</dbReference>
<organism evidence="16 17">
    <name type="scientific">Desulfotalea psychrophila (strain LSv54 / DSM 12343)</name>
    <dbReference type="NCBI Taxonomy" id="177439"/>
    <lineage>
        <taxon>Bacteria</taxon>
        <taxon>Pseudomonadati</taxon>
        <taxon>Thermodesulfobacteriota</taxon>
        <taxon>Desulfobulbia</taxon>
        <taxon>Desulfobulbales</taxon>
        <taxon>Desulfocapsaceae</taxon>
        <taxon>Desulfotalea</taxon>
    </lineage>
</organism>
<dbReference type="InterPro" id="IPR018163">
    <property type="entry name" value="Thr/Ala-tRNA-synth_IIc_edit"/>
</dbReference>
<dbReference type="PANTHER" id="PTHR11451">
    <property type="entry name" value="THREONINE-TRNA LIGASE"/>
    <property type="match status" value="1"/>
</dbReference>
<dbReference type="SUPFAM" id="SSF52954">
    <property type="entry name" value="Class II aaRS ABD-related"/>
    <property type="match status" value="1"/>
</dbReference>
<dbReference type="InterPro" id="IPR006195">
    <property type="entry name" value="aa-tRNA-synth_II"/>
</dbReference>
<comment type="similarity">
    <text evidence="1 13">Belongs to the class-II aminoacyl-tRNA synthetase family.</text>
</comment>
<dbReference type="InterPro" id="IPR004154">
    <property type="entry name" value="Anticodon-bd"/>
</dbReference>
<dbReference type="GO" id="GO:0005524">
    <property type="term" value="F:ATP binding"/>
    <property type="evidence" value="ECO:0007669"/>
    <property type="project" value="UniProtKB-UniRule"/>
</dbReference>
<dbReference type="HAMAP" id="MF_00184">
    <property type="entry name" value="Thr_tRNA_synth"/>
    <property type="match status" value="1"/>
</dbReference>
<dbReference type="PRINTS" id="PR01047">
    <property type="entry name" value="TRNASYNTHTHR"/>
</dbReference>
<evidence type="ECO:0000256" key="8">
    <source>
        <dbReference type="ARBA" id="ARBA00022840"/>
    </source>
</evidence>
<dbReference type="SUPFAM" id="SSF55186">
    <property type="entry name" value="ThrRS/AlaRS common domain"/>
    <property type="match status" value="1"/>
</dbReference>
<protein>
    <recommendedName>
        <fullName evidence="13">Threonine--tRNA ligase</fullName>
        <ecNumber evidence="13">6.1.1.3</ecNumber>
    </recommendedName>
    <alternativeName>
        <fullName evidence="13">Threonyl-tRNA synthetase</fullName>
        <shortName evidence="13">ThrRS</shortName>
    </alternativeName>
</protein>
<accession>Q6ANB7</accession>
<dbReference type="Gene3D" id="3.40.50.800">
    <property type="entry name" value="Anticodon-binding domain"/>
    <property type="match status" value="1"/>
</dbReference>
<dbReference type="GO" id="GO:0046872">
    <property type="term" value="F:metal ion binding"/>
    <property type="evidence" value="ECO:0007669"/>
    <property type="project" value="UniProtKB-KW"/>
</dbReference>
<dbReference type="EMBL" id="CR522870">
    <property type="protein sequence ID" value="CAG36157.1"/>
    <property type="molecule type" value="Genomic_DNA"/>
</dbReference>
<evidence type="ECO:0000256" key="7">
    <source>
        <dbReference type="ARBA" id="ARBA00022833"/>
    </source>
</evidence>
<sequence length="657" mass="75385">MLIFGLYFSIDPKKLMSDITVTIADGESTQVPISTTVGEVFVALQSNKQRKRTVAAILNGEVVDFNTPLSTDCTLSPVTIDSPEALSVLRHSTAHIMAHAVRDIYGSDVKVAIGPSVDNGFYYDFLRSDPFTPEDFEKIEARMLEIVRTGSLFEKTLYSSAEAIARFEKEEEKYKVELIQDLDVEEVSIYTVGDFADLCRGPHLPSTSFIGAFKLLRVAGAYWRGDEKKDVLQRIYGTAFFDSKALRKHLNNIEEAKKRDHRKLGKELELFTMQDSIGPGLPLWLPKGARMRHQIEEFWKAEHYRHDYELLYTPHIARQDLWKTSGHLDFYADSMYAGMDIDGVTYQIKPMNCPFHVGVYKAKKRSYRDFPLRWCELGTVYRYERAGALHGLMRVRSFTQDDAHIFCRPEQLEDEIFNILDFNLFILKSFGFSEYDIYLSTRPEKSVGTDENWDKSTNALKLALEKKGLKYEIDPGEGVFYGPKIDIKIKDQLGRSWQCSTVQVDFNLPERFELSYVGSDNSEHQPIMIHRALMGSLERFIGVLIEHHAGAFPLWFSPVQARILNITDDQIEYGEKVYAELRAADIRVEKDLRNEKLNYKIREAQLVKTPYMLIIGDKEKEDGTVTVRMRNGKNLDPMTVQEFVALVLEECQHKGDA</sequence>
<dbReference type="HOGENOM" id="CLU_008554_0_1_7"/>
<comment type="cofactor">
    <cofactor evidence="13">
        <name>Zn(2+)</name>
        <dbReference type="ChEBI" id="CHEBI:29105"/>
    </cofactor>
    <text evidence="13">Binds 1 zinc ion per subunit.</text>
</comment>
<dbReference type="InterPro" id="IPR045864">
    <property type="entry name" value="aa-tRNA-synth_II/BPL/LPL"/>
</dbReference>
<dbReference type="Gene3D" id="3.30.980.10">
    <property type="entry name" value="Threonyl-trna Synthetase, Chain A, domain 2"/>
    <property type="match status" value="1"/>
</dbReference>
<comment type="catalytic activity">
    <reaction evidence="12 13">
        <text>tRNA(Thr) + L-threonine + ATP = L-threonyl-tRNA(Thr) + AMP + diphosphate + H(+)</text>
        <dbReference type="Rhea" id="RHEA:24624"/>
        <dbReference type="Rhea" id="RHEA-COMP:9670"/>
        <dbReference type="Rhea" id="RHEA-COMP:9704"/>
        <dbReference type="ChEBI" id="CHEBI:15378"/>
        <dbReference type="ChEBI" id="CHEBI:30616"/>
        <dbReference type="ChEBI" id="CHEBI:33019"/>
        <dbReference type="ChEBI" id="CHEBI:57926"/>
        <dbReference type="ChEBI" id="CHEBI:78442"/>
        <dbReference type="ChEBI" id="CHEBI:78534"/>
        <dbReference type="ChEBI" id="CHEBI:456215"/>
        <dbReference type="EC" id="6.1.1.3"/>
    </reaction>
</comment>
<dbReference type="AlphaFoldDB" id="Q6ANB7"/>
<keyword evidence="7 13" id="KW-0862">Zinc</keyword>
<evidence type="ECO:0000256" key="3">
    <source>
        <dbReference type="ARBA" id="ARBA00022555"/>
    </source>
</evidence>
<dbReference type="SUPFAM" id="SSF55681">
    <property type="entry name" value="Class II aaRS and biotin synthetases"/>
    <property type="match status" value="1"/>
</dbReference>
<keyword evidence="17" id="KW-1185">Reference proteome</keyword>
<gene>
    <name evidence="13" type="primary">thrS</name>
    <name evidence="16" type="ordered locus">DP1428</name>
</gene>
<keyword evidence="2 13" id="KW-0963">Cytoplasm</keyword>
<evidence type="ECO:0000313" key="16">
    <source>
        <dbReference type="EMBL" id="CAG36157.1"/>
    </source>
</evidence>
<dbReference type="Pfam" id="PF07973">
    <property type="entry name" value="tRNA_SAD"/>
    <property type="match status" value="1"/>
</dbReference>
<feature type="binding site" evidence="13">
    <location>
        <position position="530"/>
    </location>
    <ligand>
        <name>Zn(2+)</name>
        <dbReference type="ChEBI" id="CHEBI:29105"/>
        <note>catalytic</note>
    </ligand>
</feature>
<dbReference type="Proteomes" id="UP000000602">
    <property type="component" value="Chromosome"/>
</dbReference>
<feature type="domain" description="TGS" evidence="15">
    <location>
        <begin position="15"/>
        <end position="79"/>
    </location>
</feature>
<evidence type="ECO:0000256" key="4">
    <source>
        <dbReference type="ARBA" id="ARBA00022598"/>
    </source>
</evidence>
<dbReference type="InterPro" id="IPR012947">
    <property type="entry name" value="tRNA_SAD"/>
</dbReference>
<dbReference type="SMART" id="SM00863">
    <property type="entry name" value="tRNA_SAD"/>
    <property type="match status" value="1"/>
</dbReference>
<evidence type="ECO:0000256" key="13">
    <source>
        <dbReference type="HAMAP-Rule" id="MF_00184"/>
    </source>
</evidence>
<feature type="domain" description="Aminoacyl-transfer RNA synthetases class-II family profile" evidence="14">
    <location>
        <begin position="286"/>
        <end position="553"/>
    </location>
</feature>
<keyword evidence="4 13" id="KW-0436">Ligase</keyword>
<dbReference type="GO" id="GO:0005737">
    <property type="term" value="C:cytoplasm"/>
    <property type="evidence" value="ECO:0007669"/>
    <property type="project" value="UniProtKB-SubCell"/>
</dbReference>
<feature type="binding site" evidence="13">
    <location>
        <position position="353"/>
    </location>
    <ligand>
        <name>Zn(2+)</name>
        <dbReference type="ChEBI" id="CHEBI:29105"/>
        <note>catalytic</note>
    </ligand>
</feature>
<evidence type="ECO:0000256" key="2">
    <source>
        <dbReference type="ARBA" id="ARBA00022490"/>
    </source>
</evidence>
<dbReference type="PROSITE" id="PS51880">
    <property type="entry name" value="TGS"/>
    <property type="match status" value="1"/>
</dbReference>
<comment type="caution">
    <text evidence="13">Lacks conserved residue(s) required for the propagation of feature annotation.</text>
</comment>
<dbReference type="CDD" id="cd00860">
    <property type="entry name" value="ThrRS_anticodon"/>
    <property type="match status" value="1"/>
</dbReference>
<dbReference type="FunFam" id="3.30.980.10:FF:000005">
    <property type="entry name" value="Threonyl-tRNA synthetase, mitochondrial"/>
    <property type="match status" value="1"/>
</dbReference>
<keyword evidence="6 13" id="KW-0547">Nucleotide-binding</keyword>
<evidence type="ECO:0000313" key="17">
    <source>
        <dbReference type="Proteomes" id="UP000000602"/>
    </source>
</evidence>
<evidence type="ECO:0000256" key="5">
    <source>
        <dbReference type="ARBA" id="ARBA00022723"/>
    </source>
</evidence>
<dbReference type="STRING" id="177439.DP1428"/>
<dbReference type="InterPro" id="IPR012676">
    <property type="entry name" value="TGS-like"/>
</dbReference>
<dbReference type="InterPro" id="IPR036621">
    <property type="entry name" value="Anticodon-bd_dom_sf"/>
</dbReference>
<dbReference type="PANTHER" id="PTHR11451:SF44">
    <property type="entry name" value="THREONINE--TRNA LIGASE, CHLOROPLASTIC_MITOCHONDRIAL 2"/>
    <property type="match status" value="1"/>
</dbReference>
<evidence type="ECO:0000256" key="9">
    <source>
        <dbReference type="ARBA" id="ARBA00022884"/>
    </source>
</evidence>
<name>Q6ANB7_DESPS</name>
<dbReference type="Gene3D" id="3.30.930.10">
    <property type="entry name" value="Bira Bifunctional Protein, Domain 2"/>
    <property type="match status" value="1"/>
</dbReference>
<comment type="subcellular location">
    <subcellularLocation>
        <location evidence="13">Cytoplasm</location>
    </subcellularLocation>
</comment>
<dbReference type="GO" id="GO:0004829">
    <property type="term" value="F:threonine-tRNA ligase activity"/>
    <property type="evidence" value="ECO:0007669"/>
    <property type="project" value="UniProtKB-UniRule"/>
</dbReference>
<dbReference type="InterPro" id="IPR002314">
    <property type="entry name" value="aa-tRNA-synt_IIb"/>
</dbReference>
<keyword evidence="3 13" id="KW-0820">tRNA-binding</keyword>
<keyword evidence="11 13" id="KW-0030">Aminoacyl-tRNA synthetase</keyword>
<keyword evidence="10 13" id="KW-0648">Protein biosynthesis</keyword>
<dbReference type="InterPro" id="IPR004095">
    <property type="entry name" value="TGS"/>
</dbReference>
<dbReference type="SUPFAM" id="SSF81271">
    <property type="entry name" value="TGS-like"/>
    <property type="match status" value="1"/>
</dbReference>
<dbReference type="NCBIfam" id="TIGR00418">
    <property type="entry name" value="thrS"/>
    <property type="match status" value="1"/>
</dbReference>
<dbReference type="KEGG" id="dps:DP1428"/>